<feature type="transmembrane region" description="Helical" evidence="1">
    <location>
        <begin position="117"/>
        <end position="138"/>
    </location>
</feature>
<accession>A0ABR7W1U0</accession>
<feature type="transmembrane region" description="Helical" evidence="1">
    <location>
        <begin position="196"/>
        <end position="218"/>
    </location>
</feature>
<dbReference type="InterPro" id="IPR012429">
    <property type="entry name" value="HGSNAT_cat"/>
</dbReference>
<feature type="transmembrane region" description="Helical" evidence="1">
    <location>
        <begin position="143"/>
        <end position="162"/>
    </location>
</feature>
<protein>
    <submittedName>
        <fullName evidence="3">DUF5009 domain-containing protein</fullName>
    </submittedName>
</protein>
<name>A0ABR7W1U0_9FLAO</name>
<keyword evidence="1" id="KW-0812">Transmembrane</keyword>
<feature type="transmembrane region" description="Helical" evidence="1">
    <location>
        <begin position="230"/>
        <end position="248"/>
    </location>
</feature>
<evidence type="ECO:0000256" key="1">
    <source>
        <dbReference type="SAM" id="Phobius"/>
    </source>
</evidence>
<dbReference type="EMBL" id="JACWLN010000005">
    <property type="protein sequence ID" value="MBD1261412.1"/>
    <property type="molecule type" value="Genomic_DNA"/>
</dbReference>
<feature type="domain" description="Heparan-alpha-glucosaminide N-acetyltransferase catalytic" evidence="2">
    <location>
        <begin position="3"/>
        <end position="159"/>
    </location>
</feature>
<gene>
    <name evidence="3" type="ORF">HZY62_12480</name>
</gene>
<keyword evidence="4" id="KW-1185">Reference proteome</keyword>
<feature type="transmembrane region" description="Helical" evidence="1">
    <location>
        <begin position="79"/>
        <end position="97"/>
    </location>
</feature>
<organism evidence="3 4">
    <name type="scientific">Maribacter polysiphoniae</name>
    <dbReference type="NCBI Taxonomy" id="429344"/>
    <lineage>
        <taxon>Bacteria</taxon>
        <taxon>Pseudomonadati</taxon>
        <taxon>Bacteroidota</taxon>
        <taxon>Flavobacteriia</taxon>
        <taxon>Flavobacteriales</taxon>
        <taxon>Flavobacteriaceae</taxon>
        <taxon>Maribacter</taxon>
    </lineage>
</organism>
<dbReference type="PANTHER" id="PTHR31061">
    <property type="entry name" value="LD22376P"/>
    <property type="match status" value="1"/>
</dbReference>
<proteinExistence type="predicted"/>
<feature type="transmembrane region" description="Helical" evidence="1">
    <location>
        <begin position="298"/>
        <end position="314"/>
    </location>
</feature>
<keyword evidence="1" id="KW-1133">Transmembrane helix</keyword>
<evidence type="ECO:0000259" key="2">
    <source>
        <dbReference type="Pfam" id="PF07786"/>
    </source>
</evidence>
<comment type="caution">
    <text evidence="3">The sequence shown here is derived from an EMBL/GenBank/DDBJ whole genome shotgun (WGS) entry which is preliminary data.</text>
</comment>
<dbReference type="PANTHER" id="PTHR31061:SF24">
    <property type="entry name" value="LD22376P"/>
    <property type="match status" value="1"/>
</dbReference>
<reference evidence="3 4" key="1">
    <citation type="submission" date="2020-07" db="EMBL/GenBank/DDBJ databases">
        <title>The draft genome sequence of Maribacter polysiphoniae KCTC 22021.</title>
        <authorList>
            <person name="Mu L."/>
        </authorList>
    </citation>
    <scope>NUCLEOTIDE SEQUENCE [LARGE SCALE GENOMIC DNA]</scope>
    <source>
        <strain evidence="3 4">KCTC 22021</strain>
    </source>
</reference>
<dbReference type="RefSeq" id="WP_109651425.1">
    <property type="nucleotide sequence ID" value="NZ_CAJQNU010000070.1"/>
</dbReference>
<feature type="transmembrane region" description="Helical" evidence="1">
    <location>
        <begin position="12"/>
        <end position="35"/>
    </location>
</feature>
<dbReference type="Proteomes" id="UP000651837">
    <property type="component" value="Unassembled WGS sequence"/>
</dbReference>
<sequence>MKRFKALDVFRGLTICLMIVVNTPGDHSFTFSPLLHAKWHGFTPTDLVFPSFLFAVGNAFAFVKTRWGDKSLSEVFGKIVKRTLIIFLLGYLMYWIPFMSWTETGDLAMVPFSETRILGVLQRIALCYFMGAIMIYFLTNRQLLIGSGILLLGYWLLLYAFGDYTLEGNFVRTIDQFVFGDAHLYMGDGIPFDPEGLLSTLPAICNVIAGYLVGKYVIDGGVDFKKLAKMLMVGTGLLIVAYFWDLGFPVNKKLWTSSFVVLTVGMDIILLSVLIYWIDLVRKPVNFNFFEIFGKNPLFIYLLSEYLAIGMHFVRVDGEQSLFNYIYEKGFSWIGHYFGSLAFALVFMLLCWAVGWWLNKKKIYIKV</sequence>
<keyword evidence="1" id="KW-0472">Membrane</keyword>
<dbReference type="Pfam" id="PF07786">
    <property type="entry name" value="HGSNAT_cat"/>
    <property type="match status" value="1"/>
</dbReference>
<feature type="transmembrane region" description="Helical" evidence="1">
    <location>
        <begin position="254"/>
        <end position="278"/>
    </location>
</feature>
<evidence type="ECO:0000313" key="4">
    <source>
        <dbReference type="Proteomes" id="UP000651837"/>
    </source>
</evidence>
<feature type="transmembrane region" description="Helical" evidence="1">
    <location>
        <begin position="47"/>
        <end position="67"/>
    </location>
</feature>
<evidence type="ECO:0000313" key="3">
    <source>
        <dbReference type="EMBL" id="MBD1261412.1"/>
    </source>
</evidence>
<feature type="transmembrane region" description="Helical" evidence="1">
    <location>
        <begin position="334"/>
        <end position="358"/>
    </location>
</feature>